<organism evidence="2 3">
    <name type="scientific">Brevifollis gellanilyticus</name>
    <dbReference type="NCBI Taxonomy" id="748831"/>
    <lineage>
        <taxon>Bacteria</taxon>
        <taxon>Pseudomonadati</taxon>
        <taxon>Verrucomicrobiota</taxon>
        <taxon>Verrucomicrobiia</taxon>
        <taxon>Verrucomicrobiales</taxon>
        <taxon>Verrucomicrobiaceae</taxon>
    </lineage>
</organism>
<evidence type="ECO:0000313" key="3">
    <source>
        <dbReference type="Proteomes" id="UP000321577"/>
    </source>
</evidence>
<protein>
    <submittedName>
        <fullName evidence="2">Lipoprotein</fullName>
    </submittedName>
</protein>
<evidence type="ECO:0000313" key="2">
    <source>
        <dbReference type="EMBL" id="GEP43588.1"/>
    </source>
</evidence>
<proteinExistence type="predicted"/>
<dbReference type="EMBL" id="BKAG01000019">
    <property type="protein sequence ID" value="GEP43588.1"/>
    <property type="molecule type" value="Genomic_DNA"/>
</dbReference>
<dbReference type="OrthoDB" id="9810508at2"/>
<dbReference type="Pfam" id="PF04028">
    <property type="entry name" value="DUF374"/>
    <property type="match status" value="1"/>
</dbReference>
<dbReference type="CDD" id="cd07983">
    <property type="entry name" value="LPLAT_DUF374-like"/>
    <property type="match status" value="1"/>
</dbReference>
<dbReference type="RefSeq" id="WP_146851163.1">
    <property type="nucleotide sequence ID" value="NZ_BKAG01000019.1"/>
</dbReference>
<keyword evidence="3" id="KW-1185">Reference proteome</keyword>
<accession>A0A512MA22</accession>
<name>A0A512MA22_9BACT</name>
<evidence type="ECO:0000259" key="1">
    <source>
        <dbReference type="Pfam" id="PF04028"/>
    </source>
</evidence>
<reference evidence="2 3" key="1">
    <citation type="submission" date="2019-07" db="EMBL/GenBank/DDBJ databases">
        <title>Whole genome shotgun sequence of Brevifollis gellanilyticus NBRC 108608.</title>
        <authorList>
            <person name="Hosoyama A."/>
            <person name="Uohara A."/>
            <person name="Ohji S."/>
            <person name="Ichikawa N."/>
        </authorList>
    </citation>
    <scope>NUCLEOTIDE SEQUENCE [LARGE SCALE GENOMIC DNA]</scope>
    <source>
        <strain evidence="2 3">NBRC 108608</strain>
    </source>
</reference>
<dbReference type="InterPro" id="IPR007172">
    <property type="entry name" value="DUF374"/>
</dbReference>
<comment type="caution">
    <text evidence="2">The sequence shown here is derived from an EMBL/GenBank/DDBJ whole genome shotgun (WGS) entry which is preliminary data.</text>
</comment>
<sequence length="210" mass="23593">MAKIRIKNLGKIVSWLMRGIGATLRFEVEDRTGAFDTQRPGWIWAFWHNRMFVIPYVHEQWFAHIPGAILSSPSGDGQIIADACAQFGFEAARGSSSKPQKGLSALIMLSEKVKEGRDVGITPDGPRGPLYQIQPGIIKLAQLTGGTIVPVRVLYSRALRFKTWDQFMLPLPFSTVKVIFEPVMTVPRRMTEEEFEGYRASLEQTLVKEA</sequence>
<gene>
    <name evidence="2" type="ORF">BGE01nite_28790</name>
</gene>
<dbReference type="Proteomes" id="UP000321577">
    <property type="component" value="Unassembled WGS sequence"/>
</dbReference>
<keyword evidence="2" id="KW-0449">Lipoprotein</keyword>
<feature type="domain" description="DUF374" evidence="1">
    <location>
        <begin position="61"/>
        <end position="129"/>
    </location>
</feature>
<dbReference type="AlphaFoldDB" id="A0A512MA22"/>